<dbReference type="GO" id="GO:0070681">
    <property type="term" value="P:glutaminyl-tRNAGln biosynthesis via transamidation"/>
    <property type="evidence" value="ECO:0007669"/>
    <property type="project" value="TreeGrafter"/>
</dbReference>
<keyword evidence="1" id="KW-0067">ATP-binding</keyword>
<dbReference type="Gene3D" id="1.10.20.60">
    <property type="entry name" value="Glu-tRNAGln amidotransferase C subunit, N-terminal domain"/>
    <property type="match status" value="1"/>
</dbReference>
<keyword evidence="1" id="KW-0547">Nucleotide-binding</keyword>
<protein>
    <recommendedName>
        <fullName evidence="1">Aspartyl/glutamyl-tRNA(Asn/Gln) amidotransferase subunit C</fullName>
        <shortName evidence="1">Asp/Glu-ADT subunit C</shortName>
        <ecNumber evidence="1">6.3.5.-</ecNumber>
    </recommendedName>
</protein>
<comment type="caution">
    <text evidence="2">The sequence shown here is derived from an EMBL/GenBank/DDBJ whole genome shotgun (WGS) entry which is preliminary data.</text>
</comment>
<dbReference type="GO" id="GO:0050567">
    <property type="term" value="F:glutaminyl-tRNA synthase (glutamine-hydrolyzing) activity"/>
    <property type="evidence" value="ECO:0007669"/>
    <property type="project" value="UniProtKB-UniRule"/>
</dbReference>
<keyword evidence="1" id="KW-0436">Ligase</keyword>
<comment type="catalytic activity">
    <reaction evidence="1">
        <text>L-glutamyl-tRNA(Gln) + L-glutamine + ATP + H2O = L-glutaminyl-tRNA(Gln) + L-glutamate + ADP + phosphate + H(+)</text>
        <dbReference type="Rhea" id="RHEA:17521"/>
        <dbReference type="Rhea" id="RHEA-COMP:9681"/>
        <dbReference type="Rhea" id="RHEA-COMP:9684"/>
        <dbReference type="ChEBI" id="CHEBI:15377"/>
        <dbReference type="ChEBI" id="CHEBI:15378"/>
        <dbReference type="ChEBI" id="CHEBI:29985"/>
        <dbReference type="ChEBI" id="CHEBI:30616"/>
        <dbReference type="ChEBI" id="CHEBI:43474"/>
        <dbReference type="ChEBI" id="CHEBI:58359"/>
        <dbReference type="ChEBI" id="CHEBI:78520"/>
        <dbReference type="ChEBI" id="CHEBI:78521"/>
        <dbReference type="ChEBI" id="CHEBI:456216"/>
    </reaction>
</comment>
<dbReference type="PANTHER" id="PTHR15004">
    <property type="entry name" value="GLUTAMYL-TRNA(GLN) AMIDOTRANSFERASE SUBUNIT C, MITOCHONDRIAL"/>
    <property type="match status" value="1"/>
</dbReference>
<evidence type="ECO:0000313" key="3">
    <source>
        <dbReference type="Proteomes" id="UP000315689"/>
    </source>
</evidence>
<organism evidence="2 3">
    <name type="scientific">Candidatus Berkelbacteria bacterium Licking1014_7</name>
    <dbReference type="NCBI Taxonomy" id="2017147"/>
    <lineage>
        <taxon>Bacteria</taxon>
        <taxon>Candidatus Berkelbacteria</taxon>
    </lineage>
</organism>
<dbReference type="AlphaFoldDB" id="A0A554LIA9"/>
<evidence type="ECO:0000313" key="2">
    <source>
        <dbReference type="EMBL" id="TSC92594.1"/>
    </source>
</evidence>
<dbReference type="GO" id="GO:0050566">
    <property type="term" value="F:asparaginyl-tRNA synthase (glutamine-hydrolyzing) activity"/>
    <property type="evidence" value="ECO:0007669"/>
    <property type="project" value="RHEA"/>
</dbReference>
<dbReference type="GO" id="GO:0016740">
    <property type="term" value="F:transferase activity"/>
    <property type="evidence" value="ECO:0007669"/>
    <property type="project" value="UniProtKB-KW"/>
</dbReference>
<dbReference type="GO" id="GO:0005524">
    <property type="term" value="F:ATP binding"/>
    <property type="evidence" value="ECO:0007669"/>
    <property type="project" value="UniProtKB-KW"/>
</dbReference>
<comment type="catalytic activity">
    <reaction evidence="1">
        <text>L-aspartyl-tRNA(Asn) + L-glutamine + ATP + H2O = L-asparaginyl-tRNA(Asn) + L-glutamate + ADP + phosphate + 2 H(+)</text>
        <dbReference type="Rhea" id="RHEA:14513"/>
        <dbReference type="Rhea" id="RHEA-COMP:9674"/>
        <dbReference type="Rhea" id="RHEA-COMP:9677"/>
        <dbReference type="ChEBI" id="CHEBI:15377"/>
        <dbReference type="ChEBI" id="CHEBI:15378"/>
        <dbReference type="ChEBI" id="CHEBI:29985"/>
        <dbReference type="ChEBI" id="CHEBI:30616"/>
        <dbReference type="ChEBI" id="CHEBI:43474"/>
        <dbReference type="ChEBI" id="CHEBI:58359"/>
        <dbReference type="ChEBI" id="CHEBI:78515"/>
        <dbReference type="ChEBI" id="CHEBI:78516"/>
        <dbReference type="ChEBI" id="CHEBI:456216"/>
    </reaction>
</comment>
<dbReference type="InterPro" id="IPR036113">
    <property type="entry name" value="Asp/Glu-ADT_sf_sub_c"/>
</dbReference>
<dbReference type="EMBL" id="VMGK01000019">
    <property type="protein sequence ID" value="TSC92594.1"/>
    <property type="molecule type" value="Genomic_DNA"/>
</dbReference>
<evidence type="ECO:0000256" key="1">
    <source>
        <dbReference type="HAMAP-Rule" id="MF_00122"/>
    </source>
</evidence>
<gene>
    <name evidence="1" type="primary">gatC</name>
    <name evidence="2" type="ORF">CEN89_600</name>
</gene>
<dbReference type="HAMAP" id="MF_00122">
    <property type="entry name" value="GatC"/>
    <property type="match status" value="1"/>
</dbReference>
<name>A0A554LIA9_9BACT</name>
<dbReference type="EC" id="6.3.5.-" evidence="1"/>
<keyword evidence="2" id="KW-0808">Transferase</keyword>
<sequence>MKKRFDIRHLAHLSRLDLSKNEKEKFSSQLSEILDYFKKLQAVKTKDSLKYGQSLGLENIYREDVCEKSLSPKEIFQNANDKKRPHFKVGMVLGNDE</sequence>
<reference evidence="2 3" key="1">
    <citation type="submission" date="2017-07" db="EMBL/GenBank/DDBJ databases">
        <title>Mechanisms for carbon and nitrogen cycling indicate functional differentiation within the Candidate Phyla Radiation.</title>
        <authorList>
            <person name="Danczak R.E."/>
            <person name="Johnston M.D."/>
            <person name="Kenah C."/>
            <person name="Slattery M."/>
            <person name="Wrighton K.C."/>
            <person name="Wilkins M.J."/>
        </authorList>
    </citation>
    <scope>NUCLEOTIDE SEQUENCE [LARGE SCALE GENOMIC DNA]</scope>
    <source>
        <strain evidence="2">Licking1014_7</strain>
    </source>
</reference>
<proteinExistence type="inferred from homology"/>
<keyword evidence="1" id="KW-0648">Protein biosynthesis</keyword>
<comment type="function">
    <text evidence="1">Allows the formation of correctly charged Asn-tRNA(Asn) or Gln-tRNA(Gln) through the transamidation of misacylated Asp-tRNA(Asn) or Glu-tRNA(Gln) in organisms which lack either or both of asparaginyl-tRNA or glutaminyl-tRNA synthetases. The reaction takes place in the presence of glutamine and ATP through an activated phospho-Asp-tRNA(Asn) or phospho-Glu-tRNA(Gln).</text>
</comment>
<dbReference type="GO" id="GO:0006412">
    <property type="term" value="P:translation"/>
    <property type="evidence" value="ECO:0007669"/>
    <property type="project" value="UniProtKB-UniRule"/>
</dbReference>
<dbReference type="NCBIfam" id="TIGR00135">
    <property type="entry name" value="gatC"/>
    <property type="match status" value="1"/>
</dbReference>
<dbReference type="Pfam" id="PF02686">
    <property type="entry name" value="GatC"/>
    <property type="match status" value="1"/>
</dbReference>
<comment type="subunit">
    <text evidence="1">Heterotrimer of A, B and C subunits.</text>
</comment>
<dbReference type="InterPro" id="IPR003837">
    <property type="entry name" value="GatC"/>
</dbReference>
<dbReference type="Proteomes" id="UP000315689">
    <property type="component" value="Unassembled WGS sequence"/>
</dbReference>
<dbReference type="PANTHER" id="PTHR15004:SF0">
    <property type="entry name" value="GLUTAMYL-TRNA(GLN) AMIDOTRANSFERASE SUBUNIT C, MITOCHONDRIAL"/>
    <property type="match status" value="1"/>
</dbReference>
<comment type="similarity">
    <text evidence="1">Belongs to the GatC family.</text>
</comment>
<dbReference type="SUPFAM" id="SSF141000">
    <property type="entry name" value="Glu-tRNAGln amidotransferase C subunit"/>
    <property type="match status" value="1"/>
</dbReference>
<accession>A0A554LIA9</accession>
<dbReference type="GO" id="GO:0006450">
    <property type="term" value="P:regulation of translational fidelity"/>
    <property type="evidence" value="ECO:0007669"/>
    <property type="project" value="InterPro"/>
</dbReference>